<keyword evidence="2" id="KW-1185">Reference proteome</keyword>
<name>A0A8X6QPR3_NEPPI</name>
<evidence type="ECO:0000313" key="1">
    <source>
        <dbReference type="EMBL" id="GFU24904.1"/>
    </source>
</evidence>
<reference evidence="1" key="1">
    <citation type="submission" date="2020-08" db="EMBL/GenBank/DDBJ databases">
        <title>Multicomponent nature underlies the extraordinary mechanical properties of spider dragline silk.</title>
        <authorList>
            <person name="Kono N."/>
            <person name="Nakamura H."/>
            <person name="Mori M."/>
            <person name="Yoshida Y."/>
            <person name="Ohtoshi R."/>
            <person name="Malay A.D."/>
            <person name="Moran D.A.P."/>
            <person name="Tomita M."/>
            <person name="Numata K."/>
            <person name="Arakawa K."/>
        </authorList>
    </citation>
    <scope>NUCLEOTIDE SEQUENCE</scope>
</reference>
<proteinExistence type="predicted"/>
<dbReference type="AlphaFoldDB" id="A0A8X6QPR3"/>
<sequence length="125" mass="15070">MTRIKQTPKYSKDCMELPRHRRRTTWRMRRGRSKTMRVFQNPLPHEIFEKLLKLEHRILRTKGNTLKIKPELLKKLAQIKWILSNNSVRNKAEREVMSGEILRTLSKSEMSISLTEYLIIMHHFS</sequence>
<comment type="caution">
    <text evidence="1">The sequence shown here is derived from an EMBL/GenBank/DDBJ whole genome shotgun (WGS) entry which is preliminary data.</text>
</comment>
<protein>
    <submittedName>
        <fullName evidence="1">Uncharacterized protein</fullName>
    </submittedName>
</protein>
<dbReference type="EMBL" id="BMAW01128305">
    <property type="protein sequence ID" value="GFU24904.1"/>
    <property type="molecule type" value="Genomic_DNA"/>
</dbReference>
<gene>
    <name evidence="1" type="ORF">NPIL_29651</name>
</gene>
<evidence type="ECO:0000313" key="2">
    <source>
        <dbReference type="Proteomes" id="UP000887013"/>
    </source>
</evidence>
<accession>A0A8X6QPR3</accession>
<dbReference type="Proteomes" id="UP000887013">
    <property type="component" value="Unassembled WGS sequence"/>
</dbReference>
<organism evidence="1 2">
    <name type="scientific">Nephila pilipes</name>
    <name type="common">Giant wood spider</name>
    <name type="synonym">Nephila maculata</name>
    <dbReference type="NCBI Taxonomy" id="299642"/>
    <lineage>
        <taxon>Eukaryota</taxon>
        <taxon>Metazoa</taxon>
        <taxon>Ecdysozoa</taxon>
        <taxon>Arthropoda</taxon>
        <taxon>Chelicerata</taxon>
        <taxon>Arachnida</taxon>
        <taxon>Araneae</taxon>
        <taxon>Araneomorphae</taxon>
        <taxon>Entelegynae</taxon>
        <taxon>Araneoidea</taxon>
        <taxon>Nephilidae</taxon>
        <taxon>Nephila</taxon>
    </lineage>
</organism>